<dbReference type="AlphaFoldDB" id="A0A9D1X7C2"/>
<dbReference type="GO" id="GO:0004368">
    <property type="term" value="F:glycerol-3-phosphate dehydrogenase (quinone) activity"/>
    <property type="evidence" value="ECO:0007669"/>
    <property type="project" value="InterPro"/>
</dbReference>
<feature type="domain" description="Alpha-glycerophosphate oxidase C-terminal" evidence="8">
    <location>
        <begin position="380"/>
        <end position="500"/>
    </location>
</feature>
<dbReference type="InterPro" id="IPR036188">
    <property type="entry name" value="FAD/NAD-bd_sf"/>
</dbReference>
<dbReference type="PANTHER" id="PTHR11985:SF35">
    <property type="entry name" value="ANAEROBIC GLYCEROL-3-PHOSPHATE DEHYDROGENASE SUBUNIT A"/>
    <property type="match status" value="1"/>
</dbReference>
<gene>
    <name evidence="9" type="ORF">H9977_04245</name>
</gene>
<dbReference type="Gene3D" id="3.50.50.60">
    <property type="entry name" value="FAD/NAD(P)-binding domain"/>
    <property type="match status" value="1"/>
</dbReference>
<dbReference type="SUPFAM" id="SSF51905">
    <property type="entry name" value="FAD/NAD(P)-binding domain"/>
    <property type="match status" value="1"/>
</dbReference>
<evidence type="ECO:0000259" key="7">
    <source>
        <dbReference type="Pfam" id="PF01266"/>
    </source>
</evidence>
<name>A0A9D1X7C2_9BACT</name>
<dbReference type="GO" id="GO:0006071">
    <property type="term" value="P:glycerol metabolic process"/>
    <property type="evidence" value="ECO:0007669"/>
    <property type="project" value="UniProtKB-KW"/>
</dbReference>
<comment type="similarity">
    <text evidence="2">Belongs to the FAD-dependent glycerol-3-phosphate dehydrogenase family.</text>
</comment>
<keyword evidence="3" id="KW-0285">Flavoprotein</keyword>
<evidence type="ECO:0000256" key="6">
    <source>
        <dbReference type="ARBA" id="ARBA00023002"/>
    </source>
</evidence>
<evidence type="ECO:0000256" key="4">
    <source>
        <dbReference type="ARBA" id="ARBA00022798"/>
    </source>
</evidence>
<evidence type="ECO:0000256" key="5">
    <source>
        <dbReference type="ARBA" id="ARBA00022827"/>
    </source>
</evidence>
<evidence type="ECO:0000259" key="8">
    <source>
        <dbReference type="Pfam" id="PF16901"/>
    </source>
</evidence>
<protein>
    <submittedName>
        <fullName evidence="9">Glycerol-3-phosphate dehydrogenase/oxidase</fullName>
    </submittedName>
</protein>
<proteinExistence type="inferred from homology"/>
<dbReference type="Proteomes" id="UP000886740">
    <property type="component" value="Unassembled WGS sequence"/>
</dbReference>
<evidence type="ECO:0000256" key="2">
    <source>
        <dbReference type="ARBA" id="ARBA00007330"/>
    </source>
</evidence>
<evidence type="ECO:0000256" key="3">
    <source>
        <dbReference type="ARBA" id="ARBA00022630"/>
    </source>
</evidence>
<dbReference type="PANTHER" id="PTHR11985">
    <property type="entry name" value="GLYCEROL-3-PHOSPHATE DEHYDROGENASE"/>
    <property type="match status" value="1"/>
</dbReference>
<keyword evidence="6" id="KW-0560">Oxidoreductase</keyword>
<keyword evidence="4" id="KW-0319">Glycerol metabolism</keyword>
<dbReference type="Gene3D" id="3.30.9.10">
    <property type="entry name" value="D-Amino Acid Oxidase, subunit A, domain 2"/>
    <property type="match status" value="1"/>
</dbReference>
<sequence>MDRSQLISRLKDQSIIHDFVVIGGGATGLGVAVDAATRGYDVVLFEQSDFAKGTSSRSTKLVHGGVRYLQQGDVALVLEALRERGLLKRNAPHLVHDQSFLIPCYRWWEAPFYTIGLILYDLMAGRLSLGRSFCAGKRRVWDWMPTLRRTGLKAGVVYHDGQFDDSRLALNLARTAIDAGACVVNYMRVTGLRKETGRVTGVVVRDEDNGQEYQVRSRCVINATGVFADRILRMDEPAKPLMVRPSQGVHLVLDASFLQSDHALMIPKTSDGRVLFAVPWHGKVVVGTTDTLMEHPELEPVALEKEIRFILDTAGKYLSKAPHREDVLSVFAGLRPLAAPSTEKKTKEISRSHKLILDKSGLITIIGGKWTTYRKMAEDTVNLAQREVLLANRSCVTSDYKIHGAMSGGVSADHLSIYGTDAELIRQLVSSAPDLSERLHPDYPYTKGEIIWLIRNEMALTLEDLLARRLRILFLDARAALAMASKVAIILAQERGKDQAWADEQIEQFKRVAANYIL</sequence>
<dbReference type="PROSITE" id="PS00978">
    <property type="entry name" value="FAD_G3PDH_2"/>
    <property type="match status" value="1"/>
</dbReference>
<comment type="caution">
    <text evidence="9">The sequence shown here is derived from an EMBL/GenBank/DDBJ whole genome shotgun (WGS) entry which is preliminary data.</text>
</comment>
<dbReference type="Gene3D" id="1.10.8.870">
    <property type="entry name" value="Alpha-glycerophosphate oxidase, cap domain"/>
    <property type="match status" value="1"/>
</dbReference>
<accession>A0A9D1X7C2</accession>
<dbReference type="InterPro" id="IPR031656">
    <property type="entry name" value="DAO_C"/>
</dbReference>
<dbReference type="InterPro" id="IPR000447">
    <property type="entry name" value="G3P_DH_FAD-dep"/>
</dbReference>
<dbReference type="Pfam" id="PF16901">
    <property type="entry name" value="DAO_C"/>
    <property type="match status" value="1"/>
</dbReference>
<dbReference type="GO" id="GO:0046168">
    <property type="term" value="P:glycerol-3-phosphate catabolic process"/>
    <property type="evidence" value="ECO:0007669"/>
    <property type="project" value="TreeGrafter"/>
</dbReference>
<dbReference type="PRINTS" id="PR01001">
    <property type="entry name" value="FADG3PDH"/>
</dbReference>
<evidence type="ECO:0000313" key="9">
    <source>
        <dbReference type="EMBL" id="HIX74237.1"/>
    </source>
</evidence>
<dbReference type="InterPro" id="IPR038299">
    <property type="entry name" value="DAO_C_sf"/>
</dbReference>
<evidence type="ECO:0000256" key="1">
    <source>
        <dbReference type="ARBA" id="ARBA00001974"/>
    </source>
</evidence>
<dbReference type="Pfam" id="PF01266">
    <property type="entry name" value="DAO"/>
    <property type="match status" value="1"/>
</dbReference>
<dbReference type="EMBL" id="DXEL01000033">
    <property type="protein sequence ID" value="HIX74237.1"/>
    <property type="molecule type" value="Genomic_DNA"/>
</dbReference>
<comment type="cofactor">
    <cofactor evidence="1">
        <name>FAD</name>
        <dbReference type="ChEBI" id="CHEBI:57692"/>
    </cofactor>
</comment>
<feature type="domain" description="FAD dependent oxidoreductase" evidence="7">
    <location>
        <begin position="18"/>
        <end position="372"/>
    </location>
</feature>
<keyword evidence="5" id="KW-0274">FAD</keyword>
<reference evidence="9" key="1">
    <citation type="journal article" date="2021" name="PeerJ">
        <title>Extensive microbial diversity within the chicken gut microbiome revealed by metagenomics and culture.</title>
        <authorList>
            <person name="Gilroy R."/>
            <person name="Ravi A."/>
            <person name="Getino M."/>
            <person name="Pursley I."/>
            <person name="Horton D.L."/>
            <person name="Alikhan N.F."/>
            <person name="Baker D."/>
            <person name="Gharbi K."/>
            <person name="Hall N."/>
            <person name="Watson M."/>
            <person name="Adriaenssens E.M."/>
            <person name="Foster-Nyarko E."/>
            <person name="Jarju S."/>
            <person name="Secka A."/>
            <person name="Antonio M."/>
            <person name="Oren A."/>
            <person name="Chaudhuri R.R."/>
            <person name="La Ragione R."/>
            <person name="Hildebrand F."/>
            <person name="Pallen M.J."/>
        </authorList>
    </citation>
    <scope>NUCLEOTIDE SEQUENCE</scope>
    <source>
        <strain evidence="9">ChiGjej6B6-14162</strain>
    </source>
</reference>
<organism evidence="9 10">
    <name type="scientific">Candidatus Parabacteroides intestinipullorum</name>
    <dbReference type="NCBI Taxonomy" id="2838723"/>
    <lineage>
        <taxon>Bacteria</taxon>
        <taxon>Pseudomonadati</taxon>
        <taxon>Bacteroidota</taxon>
        <taxon>Bacteroidia</taxon>
        <taxon>Bacteroidales</taxon>
        <taxon>Tannerellaceae</taxon>
        <taxon>Parabacteroides</taxon>
    </lineage>
</organism>
<evidence type="ECO:0000313" key="10">
    <source>
        <dbReference type="Proteomes" id="UP000886740"/>
    </source>
</evidence>
<reference evidence="9" key="2">
    <citation type="submission" date="2021-04" db="EMBL/GenBank/DDBJ databases">
        <authorList>
            <person name="Gilroy R."/>
        </authorList>
    </citation>
    <scope>NUCLEOTIDE SEQUENCE</scope>
    <source>
        <strain evidence="9">ChiGjej6B6-14162</strain>
    </source>
</reference>
<dbReference type="InterPro" id="IPR006076">
    <property type="entry name" value="FAD-dep_OxRdtase"/>
</dbReference>